<feature type="non-terminal residue" evidence="1">
    <location>
        <position position="113"/>
    </location>
</feature>
<comment type="caution">
    <text evidence="1">The sequence shown here is derived from an EMBL/GenBank/DDBJ whole genome shotgun (WGS) entry which is preliminary data.</text>
</comment>
<dbReference type="EMBL" id="JAEAOA010000355">
    <property type="protein sequence ID" value="KAK3587529.1"/>
    <property type="molecule type" value="Genomic_DNA"/>
</dbReference>
<name>A0AAE0S939_9BIVA</name>
<dbReference type="AlphaFoldDB" id="A0AAE0S939"/>
<reference evidence="1" key="2">
    <citation type="journal article" date="2021" name="Genome Biol. Evol.">
        <title>Developing a high-quality reference genome for a parasitic bivalve with doubly uniparental inheritance (Bivalvia: Unionida).</title>
        <authorList>
            <person name="Smith C.H."/>
        </authorList>
    </citation>
    <scope>NUCLEOTIDE SEQUENCE</scope>
    <source>
        <strain evidence="1">CHS0354</strain>
        <tissue evidence="1">Mantle</tissue>
    </source>
</reference>
<proteinExistence type="predicted"/>
<organism evidence="1 2">
    <name type="scientific">Potamilus streckersoni</name>
    <dbReference type="NCBI Taxonomy" id="2493646"/>
    <lineage>
        <taxon>Eukaryota</taxon>
        <taxon>Metazoa</taxon>
        <taxon>Spiralia</taxon>
        <taxon>Lophotrochozoa</taxon>
        <taxon>Mollusca</taxon>
        <taxon>Bivalvia</taxon>
        <taxon>Autobranchia</taxon>
        <taxon>Heteroconchia</taxon>
        <taxon>Palaeoheterodonta</taxon>
        <taxon>Unionida</taxon>
        <taxon>Unionoidea</taxon>
        <taxon>Unionidae</taxon>
        <taxon>Ambleminae</taxon>
        <taxon>Lampsilini</taxon>
        <taxon>Potamilus</taxon>
    </lineage>
</organism>
<protein>
    <submittedName>
        <fullName evidence="1">Uncharacterized protein</fullName>
    </submittedName>
</protein>
<evidence type="ECO:0000313" key="1">
    <source>
        <dbReference type="EMBL" id="KAK3587529.1"/>
    </source>
</evidence>
<dbReference type="Proteomes" id="UP001195483">
    <property type="component" value="Unassembled WGS sequence"/>
</dbReference>
<sequence>MRRGHIGQNGLRVHTPVAMELRGGTGHVNSIPITIMGMIVQVQQMKLDTVFLESAQLMEIGEPGRCGQFAVKRVVEEYNQETESACFQTTSPEDQTALVMERLPVYATHSYAQ</sequence>
<reference evidence="1" key="3">
    <citation type="submission" date="2023-05" db="EMBL/GenBank/DDBJ databases">
        <authorList>
            <person name="Smith C.H."/>
        </authorList>
    </citation>
    <scope>NUCLEOTIDE SEQUENCE</scope>
    <source>
        <strain evidence="1">CHS0354</strain>
        <tissue evidence="1">Mantle</tissue>
    </source>
</reference>
<keyword evidence="2" id="KW-1185">Reference proteome</keyword>
<reference evidence="1" key="1">
    <citation type="journal article" date="2021" name="Genome Biol. Evol.">
        <title>A High-Quality Reference Genome for a Parasitic Bivalve with Doubly Uniparental Inheritance (Bivalvia: Unionida).</title>
        <authorList>
            <person name="Smith C.H."/>
        </authorList>
    </citation>
    <scope>NUCLEOTIDE SEQUENCE</scope>
    <source>
        <strain evidence="1">CHS0354</strain>
    </source>
</reference>
<evidence type="ECO:0000313" key="2">
    <source>
        <dbReference type="Proteomes" id="UP001195483"/>
    </source>
</evidence>
<accession>A0AAE0S939</accession>
<gene>
    <name evidence="1" type="ORF">CHS0354_004813</name>
</gene>